<reference evidence="2" key="1">
    <citation type="journal article" date="2008" name="J. Bacteriol.">
        <title>Naturally occurring nonpathogenic isolates of the plant pathogen Pseudomonas syringae lack a type III secretion system and effector gene orthologues.</title>
        <authorList>
            <person name="Mohr T.J."/>
            <person name="Liu H."/>
            <person name="Yan S."/>
            <person name="Morris C.E."/>
            <person name="Castillo J.A."/>
            <person name="Jelenska J."/>
            <person name="Vinatzer B.A."/>
        </authorList>
    </citation>
    <scope>NUCLEOTIDE SEQUENCE</scope>
    <source>
        <strain evidence="2">508</strain>
    </source>
</reference>
<feature type="compositionally biased region" description="Polar residues" evidence="1">
    <location>
        <begin position="1"/>
        <end position="16"/>
    </location>
</feature>
<protein>
    <submittedName>
        <fullName evidence="2">Uncharacterized protein</fullName>
    </submittedName>
</protein>
<accession>A9QS33</accession>
<name>A9QS33_PSESX</name>
<sequence>MTAHANNWNPRRQSSLRTDDDNVSIRMLSNKKIIALPMTNFQERRS</sequence>
<dbReference type="EMBL" id="EU255787">
    <property type="protein sequence ID" value="ABX64462.1"/>
    <property type="molecule type" value="Genomic_DNA"/>
</dbReference>
<feature type="region of interest" description="Disordered" evidence="1">
    <location>
        <begin position="1"/>
        <end position="21"/>
    </location>
</feature>
<dbReference type="AlphaFoldDB" id="A9QS33"/>
<evidence type="ECO:0000313" key="2">
    <source>
        <dbReference type="EMBL" id="ABX64462.1"/>
    </source>
</evidence>
<proteinExistence type="predicted"/>
<evidence type="ECO:0000256" key="1">
    <source>
        <dbReference type="SAM" id="MobiDB-lite"/>
    </source>
</evidence>
<organism evidence="2">
    <name type="scientific">Pseudomonas syringae</name>
    <dbReference type="NCBI Taxonomy" id="317"/>
    <lineage>
        <taxon>Bacteria</taxon>
        <taxon>Pseudomonadati</taxon>
        <taxon>Pseudomonadota</taxon>
        <taxon>Gammaproteobacteria</taxon>
        <taxon>Pseudomonadales</taxon>
        <taxon>Pseudomonadaceae</taxon>
        <taxon>Pseudomonas</taxon>
    </lineage>
</organism>